<evidence type="ECO:0000313" key="7">
    <source>
        <dbReference type="EMBL" id="SFV51658.1"/>
    </source>
</evidence>
<evidence type="ECO:0000256" key="3">
    <source>
        <dbReference type="ARBA" id="ARBA00022960"/>
    </source>
</evidence>
<keyword evidence="5" id="KW-0961">Cell wall biogenesis/degradation</keyword>
<dbReference type="GO" id="GO:0071555">
    <property type="term" value="P:cell wall organization"/>
    <property type="evidence" value="ECO:0007669"/>
    <property type="project" value="UniProtKB-KW"/>
</dbReference>
<evidence type="ECO:0000256" key="1">
    <source>
        <dbReference type="ARBA" id="ARBA00004752"/>
    </source>
</evidence>
<dbReference type="PROSITE" id="PS52029">
    <property type="entry name" value="LD_TPASE"/>
    <property type="match status" value="1"/>
</dbReference>
<dbReference type="PANTHER" id="PTHR36699">
    <property type="entry name" value="LD-TRANSPEPTIDASE"/>
    <property type="match status" value="1"/>
</dbReference>
<evidence type="ECO:0000256" key="5">
    <source>
        <dbReference type="ARBA" id="ARBA00023316"/>
    </source>
</evidence>
<dbReference type="SUPFAM" id="SSF141523">
    <property type="entry name" value="L,D-transpeptidase catalytic domain-like"/>
    <property type="match status" value="1"/>
</dbReference>
<dbReference type="InterPro" id="IPR038063">
    <property type="entry name" value="Transpep_catalytic_dom"/>
</dbReference>
<gene>
    <name evidence="7" type="ORF">MNB_SV-12-1461</name>
</gene>
<organism evidence="7">
    <name type="scientific">hydrothermal vent metagenome</name>
    <dbReference type="NCBI Taxonomy" id="652676"/>
    <lineage>
        <taxon>unclassified sequences</taxon>
        <taxon>metagenomes</taxon>
        <taxon>ecological metagenomes</taxon>
    </lineage>
</organism>
<dbReference type="CDD" id="cd16913">
    <property type="entry name" value="YkuD_like"/>
    <property type="match status" value="1"/>
</dbReference>
<keyword evidence="4" id="KW-0573">Peptidoglycan synthesis</keyword>
<dbReference type="UniPathway" id="UPA00219"/>
<dbReference type="GO" id="GO:0009252">
    <property type="term" value="P:peptidoglycan biosynthetic process"/>
    <property type="evidence" value="ECO:0007669"/>
    <property type="project" value="UniProtKB-UniPathway"/>
</dbReference>
<name>A0A1W1BDZ4_9ZZZZ</name>
<dbReference type="PANTHER" id="PTHR36699:SF1">
    <property type="entry name" value="L,D-TRANSPEPTIDASE YAFK-RELATED"/>
    <property type="match status" value="1"/>
</dbReference>
<protein>
    <submittedName>
        <fullName evidence="7">Lipoprotein, putative</fullName>
    </submittedName>
</protein>
<keyword evidence="3" id="KW-0133">Cell shape</keyword>
<dbReference type="GO" id="GO:0016740">
    <property type="term" value="F:transferase activity"/>
    <property type="evidence" value="ECO:0007669"/>
    <property type="project" value="UniProtKB-KW"/>
</dbReference>
<evidence type="ECO:0000259" key="6">
    <source>
        <dbReference type="PROSITE" id="PS52029"/>
    </source>
</evidence>
<dbReference type="Pfam" id="PF03734">
    <property type="entry name" value="YkuD"/>
    <property type="match status" value="1"/>
</dbReference>
<dbReference type="EMBL" id="FPHE01000023">
    <property type="protein sequence ID" value="SFV51658.1"/>
    <property type="molecule type" value="Genomic_DNA"/>
</dbReference>
<comment type="pathway">
    <text evidence="1">Cell wall biogenesis; peptidoglycan biosynthesis.</text>
</comment>
<feature type="domain" description="L,D-TPase catalytic" evidence="6">
    <location>
        <begin position="24"/>
        <end position="163"/>
    </location>
</feature>
<proteinExistence type="predicted"/>
<dbReference type="GO" id="GO:0008360">
    <property type="term" value="P:regulation of cell shape"/>
    <property type="evidence" value="ECO:0007669"/>
    <property type="project" value="UniProtKB-KW"/>
</dbReference>
<keyword evidence="2" id="KW-0808">Transferase</keyword>
<evidence type="ECO:0000256" key="2">
    <source>
        <dbReference type="ARBA" id="ARBA00022679"/>
    </source>
</evidence>
<dbReference type="Gene3D" id="2.40.440.10">
    <property type="entry name" value="L,D-transpeptidase catalytic domain-like"/>
    <property type="match status" value="1"/>
</dbReference>
<dbReference type="InterPro" id="IPR005490">
    <property type="entry name" value="LD_TPept_cat_dom"/>
</dbReference>
<evidence type="ECO:0000256" key="4">
    <source>
        <dbReference type="ARBA" id="ARBA00022984"/>
    </source>
</evidence>
<keyword evidence="7" id="KW-0449">Lipoprotein</keyword>
<sequence length="164" mass="18469">MFRLIVILAILSITLTAESLMMAEKVIIKKSTRMLYLSAGGEIYKKYHISLGLMPVGAKEIEGDMKTPEGIYTLDYRQYSNLYNKSIHISYPNDKDKARAKELNASTGGMIMIHGTPSNWSLSPIGDWMPMLLNWTEGCIALSNDDMEEVWDRTTNGTPIYIVP</sequence>
<accession>A0A1W1BDZ4</accession>
<reference evidence="7" key="1">
    <citation type="submission" date="2016-10" db="EMBL/GenBank/DDBJ databases">
        <authorList>
            <person name="de Groot N.N."/>
        </authorList>
    </citation>
    <scope>NUCLEOTIDE SEQUENCE</scope>
</reference>
<dbReference type="AlphaFoldDB" id="A0A1W1BDZ4"/>